<protein>
    <submittedName>
        <fullName evidence="6">Deleted in malignant brain tumors 1 protein</fullName>
    </submittedName>
</protein>
<proteinExistence type="predicted"/>
<dbReference type="SUPFAM" id="SSF49854">
    <property type="entry name" value="Spermadhesin, CUB domain"/>
    <property type="match status" value="2"/>
</dbReference>
<gene>
    <name evidence="6" type="primary">Dmbt1</name>
    <name evidence="6" type="ORF">AWC38_SpisGene12511</name>
</gene>
<dbReference type="STRING" id="50429.A0A2B4S302"/>
<dbReference type="PANTHER" id="PTHR19324:SF33">
    <property type="entry name" value="MUCIN-5AC"/>
    <property type="match status" value="1"/>
</dbReference>
<dbReference type="PANTHER" id="PTHR19324">
    <property type="entry name" value="PERFORIN-LIKE PROTEIN 1"/>
    <property type="match status" value="1"/>
</dbReference>
<feature type="transmembrane region" description="Helical" evidence="4">
    <location>
        <begin position="974"/>
        <end position="996"/>
    </location>
</feature>
<feature type="transmembrane region" description="Helical" evidence="4">
    <location>
        <begin position="554"/>
        <end position="571"/>
    </location>
</feature>
<comment type="caution">
    <text evidence="2">Lacks conserved residue(s) required for the propagation of feature annotation.</text>
</comment>
<name>A0A2B4S302_STYPI</name>
<dbReference type="AlphaFoldDB" id="A0A2B4S302"/>
<dbReference type="OrthoDB" id="5954286at2759"/>
<keyword evidence="7" id="KW-1185">Reference proteome</keyword>
<feature type="transmembrane region" description="Helical" evidence="4">
    <location>
        <begin position="401"/>
        <end position="423"/>
    </location>
</feature>
<feature type="domain" description="CUB" evidence="5">
    <location>
        <begin position="203"/>
        <end position="314"/>
    </location>
</feature>
<feature type="region of interest" description="Disordered" evidence="3">
    <location>
        <begin position="1005"/>
        <end position="1113"/>
    </location>
</feature>
<evidence type="ECO:0000313" key="6">
    <source>
        <dbReference type="EMBL" id="PFX22967.1"/>
    </source>
</evidence>
<dbReference type="InterPro" id="IPR035914">
    <property type="entry name" value="Sperma_CUB_dom_sf"/>
</dbReference>
<evidence type="ECO:0000256" key="4">
    <source>
        <dbReference type="SAM" id="Phobius"/>
    </source>
</evidence>
<comment type="caution">
    <text evidence="6">The sequence shown here is derived from an EMBL/GenBank/DDBJ whole genome shotgun (WGS) entry which is preliminary data.</text>
</comment>
<evidence type="ECO:0000256" key="3">
    <source>
        <dbReference type="SAM" id="MobiDB-lite"/>
    </source>
</evidence>
<sequence length="1113" mass="124844">MPKSDCPGANGFHWQTGYIYQDLKDVGTVTTVSLNSQLKGRVSAGDVEQYFCIKNDTTAILETKRPQWPPGEYCIYQKGSKCPSGLLSGWIMWNGEDGTNGKNKNAQHGVLPEGVFNQDTKIYFCCKSTKDGYKEPIELPFASPFYLMAFTRYCQDVLYTIHKNEYITYDKEDFVNQDGKSFPYPYGADLYPPKIYYCYYRECAWTMTALNGTFWSPYYPQNYNNKAWCKWHIKVPWNYAVLITFEDVSLTQNGCNDDFVNVQETFTNGTQVLIGSICETSTPQIRSSGNNVTVVFRSDATVTDKGFQARYQAIRIRAAKTTTCTTLASTQTSSVNDKASTTSLSAETTQEMSSTRVSKFSSREKTDHISAIGTEDISKTKGEGFSDTLDNESESAANTSLIAALSASLVVICVMVAVALFCFHKKRSSRKNENWKAPTVSFRPYEKAADIYSDETVKESENVLYESDSMTTSARNTTKESENPLYTGGTVCGKTFDAGMYESVDQRDLNQDEGIYSSLYESIETGQDENEDILCESMDDVIQSVEEAGSINPVYEGLVLLVCCATLWPSGRYGLPMAKSGCPGANGFHWQTGYIYQDLENNDSVTTISPNSQLKGRLSAGDVEQYFCIKDDSTATLERNRPRWPAGEYCIYQKGYDCPYGLLSGWVYWDDEDGTNKNSYNGVLPEGVFDHDTKIFYCCQNTKDGYKEPIKLPFASPFYLIAFRPHCQEVLHTIHKKEYIKYDTENYDNRDRKSFPYPFGADFHEPQIYYCYYRECAWTMTTLNGTFWSPYYPQNYNNKALCKWHIKVPWNYAVLITFEDVSLEWNGCNYDFVNVRETFTNGTQVLIGSVCETSTPQIRSSGNNVTVVFRSDATVSKKGFKARYQAIRIRAAETTTSATFASTQTSIVDDKASTTSSSAETTEEISSTRERRFSSREKADHISSTMGTEDISKTRGEGFSDTLDNESAAANTSLIAALSASLVVICAIVTVALFCFHKKRDETVKESDNPLYESDSMGTSARNTIKESENPLHTGGAECGKTGDEGMPFESSGHDDERNDDRYAYANSHGMYNNSDETVKESDNPLYKSDSMSTSERNTIEESENPLYTGGVP</sequence>
<keyword evidence="4" id="KW-0472">Membrane</keyword>
<organism evidence="6 7">
    <name type="scientific">Stylophora pistillata</name>
    <name type="common">Smooth cauliflower coral</name>
    <dbReference type="NCBI Taxonomy" id="50429"/>
    <lineage>
        <taxon>Eukaryota</taxon>
        <taxon>Metazoa</taxon>
        <taxon>Cnidaria</taxon>
        <taxon>Anthozoa</taxon>
        <taxon>Hexacorallia</taxon>
        <taxon>Scleractinia</taxon>
        <taxon>Astrocoeniina</taxon>
        <taxon>Pocilloporidae</taxon>
        <taxon>Stylophora</taxon>
    </lineage>
</organism>
<dbReference type="PROSITE" id="PS01180">
    <property type="entry name" value="CUB"/>
    <property type="match status" value="2"/>
</dbReference>
<evidence type="ECO:0000259" key="5">
    <source>
        <dbReference type="PROSITE" id="PS01180"/>
    </source>
</evidence>
<reference evidence="7" key="1">
    <citation type="journal article" date="2017" name="bioRxiv">
        <title>Comparative analysis of the genomes of Stylophora pistillata and Acropora digitifera provides evidence for extensive differences between species of corals.</title>
        <authorList>
            <person name="Voolstra C.R."/>
            <person name="Li Y."/>
            <person name="Liew Y.J."/>
            <person name="Baumgarten S."/>
            <person name="Zoccola D."/>
            <person name="Flot J.-F."/>
            <person name="Tambutte S."/>
            <person name="Allemand D."/>
            <person name="Aranda M."/>
        </authorList>
    </citation>
    <scope>NUCLEOTIDE SEQUENCE [LARGE SCALE GENOMIC DNA]</scope>
</reference>
<dbReference type="Gene3D" id="2.60.120.290">
    <property type="entry name" value="Spermadhesin, CUB domain"/>
    <property type="match status" value="2"/>
</dbReference>
<dbReference type="Pfam" id="PF00431">
    <property type="entry name" value="CUB"/>
    <property type="match status" value="2"/>
</dbReference>
<keyword evidence="1" id="KW-1015">Disulfide bond</keyword>
<feature type="compositionally biased region" description="Basic and acidic residues" evidence="3">
    <location>
        <begin position="926"/>
        <end position="941"/>
    </location>
</feature>
<dbReference type="FunFam" id="2.60.120.290:FF:000005">
    <property type="entry name" value="Procollagen C-endopeptidase enhancer 1"/>
    <property type="match status" value="2"/>
</dbReference>
<dbReference type="CDD" id="cd00041">
    <property type="entry name" value="CUB"/>
    <property type="match status" value="2"/>
</dbReference>
<feature type="region of interest" description="Disordered" evidence="3">
    <location>
        <begin position="911"/>
        <end position="959"/>
    </location>
</feature>
<accession>A0A2B4S302</accession>
<feature type="domain" description="CUB" evidence="5">
    <location>
        <begin position="776"/>
        <end position="887"/>
    </location>
</feature>
<evidence type="ECO:0000256" key="2">
    <source>
        <dbReference type="PROSITE-ProRule" id="PRU00059"/>
    </source>
</evidence>
<dbReference type="SMART" id="SM00042">
    <property type="entry name" value="CUB"/>
    <property type="match status" value="2"/>
</dbReference>
<keyword evidence="4" id="KW-0812">Transmembrane</keyword>
<dbReference type="InterPro" id="IPR000859">
    <property type="entry name" value="CUB_dom"/>
</dbReference>
<evidence type="ECO:0000313" key="7">
    <source>
        <dbReference type="Proteomes" id="UP000225706"/>
    </source>
</evidence>
<dbReference type="InterPro" id="IPR031569">
    <property type="entry name" value="ApeC"/>
</dbReference>
<dbReference type="Pfam" id="PF16977">
    <property type="entry name" value="ApeC"/>
    <property type="match status" value="2"/>
</dbReference>
<feature type="region of interest" description="Disordered" evidence="3">
    <location>
        <begin position="338"/>
        <end position="391"/>
    </location>
</feature>
<evidence type="ECO:0000256" key="1">
    <source>
        <dbReference type="ARBA" id="ARBA00023157"/>
    </source>
</evidence>
<feature type="compositionally biased region" description="Polar residues" evidence="3">
    <location>
        <begin position="338"/>
        <end position="360"/>
    </location>
</feature>
<dbReference type="Proteomes" id="UP000225706">
    <property type="component" value="Unassembled WGS sequence"/>
</dbReference>
<dbReference type="EMBL" id="LSMT01000223">
    <property type="protein sequence ID" value="PFX22967.1"/>
    <property type="molecule type" value="Genomic_DNA"/>
</dbReference>
<feature type="compositionally biased region" description="Basic and acidic residues" evidence="3">
    <location>
        <begin position="1052"/>
        <end position="1063"/>
    </location>
</feature>
<keyword evidence="4" id="KW-1133">Transmembrane helix</keyword>